<evidence type="ECO:0000256" key="1">
    <source>
        <dbReference type="SAM" id="MobiDB-lite"/>
    </source>
</evidence>
<dbReference type="RefSeq" id="WP_133396019.1">
    <property type="nucleotide sequence ID" value="NZ_SNAA01000004.1"/>
</dbReference>
<evidence type="ECO:0000313" key="3">
    <source>
        <dbReference type="EMBL" id="TDL81532.1"/>
    </source>
</evidence>
<feature type="domain" description="Flagellar hook-length control protein-like C-terminal" evidence="2">
    <location>
        <begin position="325"/>
        <end position="391"/>
    </location>
</feature>
<feature type="compositionally biased region" description="Pro residues" evidence="1">
    <location>
        <begin position="7"/>
        <end position="18"/>
    </location>
</feature>
<proteinExistence type="predicted"/>
<evidence type="ECO:0000259" key="2">
    <source>
        <dbReference type="Pfam" id="PF02120"/>
    </source>
</evidence>
<keyword evidence="4" id="KW-1185">Reference proteome</keyword>
<name>A0A4R6AEP6_9RHOB</name>
<sequence length="431" mass="43573">MTAIPIDPGPTAPKPRAPLPDMSRAAVSGPQFRGVLESLLPGGASAPGRPRPEADDAIPDSHTGTGVGGNAVPADDIADEFGIVLPLAPEPAPIRPGGAMPSDAGADGLGLPKLPLREPDDPVPEMPLGAVPASTLAGGLTGVAPLTATRPEPLAPGKAQDSAIRTLPMAPWPGWSGGQDVTGQAGTTVQGAWQAPQPPSGNDAPAMTLPREIVGASRDTAGEPPRIESVPANAAPDRAPANVVPASVPAPLPWGAMPSRLMVAPTEVKEPAAPLDALPVDARIEAVPRMAQPAEMRSISQIAAQTDRPPVAQIADAVLRRVGDEIEVSLHPAELGRVRIAVSQTETGLGIVITAERDDTAAFLRRQGDALGAALGGLNLGSVDIGFGDGRGGRDKDDGSGTPFATGSQPVDGGDRPVAMALVGDSVDLRM</sequence>
<dbReference type="CDD" id="cd17470">
    <property type="entry name" value="T3SS_Flik_C"/>
    <property type="match status" value="1"/>
</dbReference>
<dbReference type="Gene3D" id="3.30.750.140">
    <property type="match status" value="1"/>
</dbReference>
<comment type="caution">
    <text evidence="3">The sequence shown here is derived from an EMBL/GenBank/DDBJ whole genome shotgun (WGS) entry which is preliminary data.</text>
</comment>
<reference evidence="3 4" key="1">
    <citation type="submission" date="2019-03" db="EMBL/GenBank/DDBJ databases">
        <title>Primorskyibacter sp. SS33 isolated from sediments.</title>
        <authorList>
            <person name="Xunke S."/>
        </authorList>
    </citation>
    <scope>NUCLEOTIDE SEQUENCE [LARGE SCALE GENOMIC DNA]</scope>
    <source>
        <strain evidence="3 4">SS33</strain>
    </source>
</reference>
<dbReference type="InterPro" id="IPR038610">
    <property type="entry name" value="FliK-like_C_sf"/>
</dbReference>
<feature type="region of interest" description="Disordered" evidence="1">
    <location>
        <begin position="182"/>
        <end position="240"/>
    </location>
</feature>
<dbReference type="AlphaFoldDB" id="A0A4R6AEP6"/>
<keyword evidence="3" id="KW-0966">Cell projection</keyword>
<keyword evidence="3" id="KW-0282">Flagellum</keyword>
<dbReference type="OrthoDB" id="7203912at2"/>
<organism evidence="3 4">
    <name type="scientific">Palleronia sediminis</name>
    <dbReference type="NCBI Taxonomy" id="2547833"/>
    <lineage>
        <taxon>Bacteria</taxon>
        <taxon>Pseudomonadati</taxon>
        <taxon>Pseudomonadota</taxon>
        <taxon>Alphaproteobacteria</taxon>
        <taxon>Rhodobacterales</taxon>
        <taxon>Roseobacteraceae</taxon>
        <taxon>Palleronia</taxon>
    </lineage>
</organism>
<feature type="region of interest" description="Disordered" evidence="1">
    <location>
        <begin position="1"/>
        <end position="74"/>
    </location>
</feature>
<accession>A0A4R6AEP6</accession>
<evidence type="ECO:0000313" key="4">
    <source>
        <dbReference type="Proteomes" id="UP000295701"/>
    </source>
</evidence>
<feature type="region of interest" description="Disordered" evidence="1">
    <location>
        <begin position="389"/>
        <end position="417"/>
    </location>
</feature>
<feature type="compositionally biased region" description="Low complexity" evidence="1">
    <location>
        <begin position="230"/>
        <end position="240"/>
    </location>
</feature>
<feature type="compositionally biased region" description="Polar residues" evidence="1">
    <location>
        <begin position="182"/>
        <end position="191"/>
    </location>
</feature>
<gene>
    <name evidence="3" type="ORF">E2L08_05280</name>
</gene>
<protein>
    <submittedName>
        <fullName evidence="3">Flagellar hook-length control protein FliK</fullName>
    </submittedName>
</protein>
<dbReference type="InterPro" id="IPR021136">
    <property type="entry name" value="Flagellar_hook_control-like_C"/>
</dbReference>
<dbReference type="EMBL" id="SNAA01000004">
    <property type="protein sequence ID" value="TDL81532.1"/>
    <property type="molecule type" value="Genomic_DNA"/>
</dbReference>
<feature type="region of interest" description="Disordered" evidence="1">
    <location>
        <begin position="88"/>
        <end position="109"/>
    </location>
</feature>
<dbReference type="Proteomes" id="UP000295701">
    <property type="component" value="Unassembled WGS sequence"/>
</dbReference>
<dbReference type="Pfam" id="PF02120">
    <property type="entry name" value="Flg_hook"/>
    <property type="match status" value="1"/>
</dbReference>
<keyword evidence="3" id="KW-0969">Cilium</keyword>